<keyword evidence="4" id="KW-1185">Reference proteome</keyword>
<sequence>WNTVQAERPGSLLGYPTSDETVLPDGQGRMNRFERGVIYWSPATGAHPVAEPVLGQWASAGYEASGFGYPIEGAMAEPGSSVRQKFQNGSIYTPGTHVPVGGGLSLTYGVPTNNVLQAGALPDGISYTGPGYRLTLRVGPYATLSLAELEIQNSQAPTEFRLVFGLPGGFSLNRAERSVEIRNSTGGVVGDIQNPVAFDANLNGVQPQISVSGNQVTYRFGQAVALPVNAVHLVASDSNKQYNPYYRIGAQVSLRCSLESFDCSRSVRAWFDSKKHSEIHYPDRLDSNGTAIYYNDRLDADRHCMWQAMTTEASNAAFAQRLGDAHEEDGEHTDPPQSPGAMEMDQYNNITGRAVGLRHEKDVTGIIVECNSYADSVRIATPDQFGTNTAENDLVALSGP</sequence>
<dbReference type="InterPro" id="IPR054246">
    <property type="entry name" value="DUF6973"/>
</dbReference>
<organism evidence="3 4">
    <name type="scientific">Speluncibacter jeojiensis</name>
    <dbReference type="NCBI Taxonomy" id="2710754"/>
    <lineage>
        <taxon>Bacteria</taxon>
        <taxon>Bacillati</taxon>
        <taxon>Actinomycetota</taxon>
        <taxon>Actinomycetes</taxon>
        <taxon>Mycobacteriales</taxon>
        <taxon>Speluncibacteraceae</taxon>
        <taxon>Speluncibacter</taxon>
    </lineage>
</organism>
<dbReference type="AlphaFoldDB" id="A0A9X4RFY9"/>
<evidence type="ECO:0000313" key="4">
    <source>
        <dbReference type="Proteomes" id="UP001152755"/>
    </source>
</evidence>
<name>A0A9X4RFY9_9ACTN</name>
<feature type="domain" description="DUF6973" evidence="2">
    <location>
        <begin position="273"/>
        <end position="362"/>
    </location>
</feature>
<evidence type="ECO:0000256" key="1">
    <source>
        <dbReference type="SAM" id="MobiDB-lite"/>
    </source>
</evidence>
<dbReference type="EMBL" id="JANRHA010000031">
    <property type="protein sequence ID" value="MDG3017228.1"/>
    <property type="molecule type" value="Genomic_DNA"/>
</dbReference>
<dbReference type="InterPro" id="IPR013207">
    <property type="entry name" value="LGFP"/>
</dbReference>
<dbReference type="Pfam" id="PF08310">
    <property type="entry name" value="LGFP"/>
    <property type="match status" value="1"/>
</dbReference>
<feature type="non-terminal residue" evidence="3">
    <location>
        <position position="1"/>
    </location>
</feature>
<proteinExistence type="predicted"/>
<dbReference type="Proteomes" id="UP001152755">
    <property type="component" value="Unassembled WGS sequence"/>
</dbReference>
<feature type="region of interest" description="Disordered" evidence="1">
    <location>
        <begin position="324"/>
        <end position="344"/>
    </location>
</feature>
<evidence type="ECO:0000259" key="2">
    <source>
        <dbReference type="Pfam" id="PF22322"/>
    </source>
</evidence>
<dbReference type="Pfam" id="PF22322">
    <property type="entry name" value="DUF6973"/>
    <property type="match status" value="1"/>
</dbReference>
<reference evidence="3" key="1">
    <citation type="submission" date="2022-08" db="EMBL/GenBank/DDBJ databases">
        <title>Genome analysis of Corynebacteriales strain.</title>
        <authorList>
            <person name="Lee S.D."/>
        </authorList>
    </citation>
    <scope>NUCLEOTIDE SEQUENCE</scope>
    <source>
        <strain evidence="3">D3-21</strain>
    </source>
</reference>
<dbReference type="RefSeq" id="WP_332520870.1">
    <property type="nucleotide sequence ID" value="NZ_JANRHA010000031.1"/>
</dbReference>
<gene>
    <name evidence="3" type="ORF">NVS88_21975</name>
</gene>
<accession>A0A9X4RFY9</accession>
<comment type="caution">
    <text evidence="3">The sequence shown here is derived from an EMBL/GenBank/DDBJ whole genome shotgun (WGS) entry which is preliminary data.</text>
</comment>
<protein>
    <recommendedName>
        <fullName evidence="2">DUF6973 domain-containing protein</fullName>
    </recommendedName>
</protein>
<evidence type="ECO:0000313" key="3">
    <source>
        <dbReference type="EMBL" id="MDG3017228.1"/>
    </source>
</evidence>